<reference evidence="2" key="3">
    <citation type="journal article" date="2017" name="Nature">
        <title>Genome sequence of the progenitor of the wheat D genome Aegilops tauschii.</title>
        <authorList>
            <person name="Luo M.C."/>
            <person name="Gu Y.Q."/>
            <person name="Puiu D."/>
            <person name="Wang H."/>
            <person name="Twardziok S.O."/>
            <person name="Deal K.R."/>
            <person name="Huo N."/>
            <person name="Zhu T."/>
            <person name="Wang L."/>
            <person name="Wang Y."/>
            <person name="McGuire P.E."/>
            <person name="Liu S."/>
            <person name="Long H."/>
            <person name="Ramasamy R.K."/>
            <person name="Rodriguez J.C."/>
            <person name="Van S.L."/>
            <person name="Yuan L."/>
            <person name="Wang Z."/>
            <person name="Xia Z."/>
            <person name="Xiao L."/>
            <person name="Anderson O.D."/>
            <person name="Ouyang S."/>
            <person name="Liang Y."/>
            <person name="Zimin A.V."/>
            <person name="Pertea G."/>
            <person name="Qi P."/>
            <person name="Bennetzen J.L."/>
            <person name="Dai X."/>
            <person name="Dawson M.W."/>
            <person name="Muller H.G."/>
            <person name="Kugler K."/>
            <person name="Rivarola-Duarte L."/>
            <person name="Spannagl M."/>
            <person name="Mayer K.F.X."/>
            <person name="Lu F.H."/>
            <person name="Bevan M.W."/>
            <person name="Leroy P."/>
            <person name="Li P."/>
            <person name="You F.M."/>
            <person name="Sun Q."/>
            <person name="Liu Z."/>
            <person name="Lyons E."/>
            <person name="Wicker T."/>
            <person name="Salzberg S.L."/>
            <person name="Devos K.M."/>
            <person name="Dvorak J."/>
        </authorList>
    </citation>
    <scope>NUCLEOTIDE SEQUENCE [LARGE SCALE GENOMIC DNA]</scope>
    <source>
        <strain evidence="2">cv. AL8/78</strain>
    </source>
</reference>
<reference evidence="2" key="4">
    <citation type="submission" date="2019-03" db="UniProtKB">
        <authorList>
            <consortium name="EnsemblPlants"/>
        </authorList>
    </citation>
    <scope>IDENTIFICATION</scope>
</reference>
<reference evidence="3" key="2">
    <citation type="journal article" date="2017" name="Nat. Plants">
        <title>The Aegilops tauschii genome reveals multiple impacts of transposons.</title>
        <authorList>
            <person name="Zhao G."/>
            <person name="Zou C."/>
            <person name="Li K."/>
            <person name="Wang K."/>
            <person name="Li T."/>
            <person name="Gao L."/>
            <person name="Zhang X."/>
            <person name="Wang H."/>
            <person name="Yang Z."/>
            <person name="Liu X."/>
            <person name="Jiang W."/>
            <person name="Mao L."/>
            <person name="Kong X."/>
            <person name="Jiao Y."/>
            <person name="Jia J."/>
        </authorList>
    </citation>
    <scope>NUCLEOTIDE SEQUENCE [LARGE SCALE GENOMIC DNA]</scope>
    <source>
        <strain evidence="3">cv. AL8/78</strain>
    </source>
</reference>
<accession>A0A453I3P4</accession>
<evidence type="ECO:0000256" key="1">
    <source>
        <dbReference type="SAM" id="MobiDB-lite"/>
    </source>
</evidence>
<dbReference type="EnsemblPlants" id="AET4Gv20437700.3">
    <property type="protein sequence ID" value="AET4Gv20437700.3"/>
    <property type="gene ID" value="AET4Gv20437700"/>
</dbReference>
<name>A0A453I3P4_AEGTS</name>
<evidence type="ECO:0000313" key="3">
    <source>
        <dbReference type="Proteomes" id="UP000015105"/>
    </source>
</evidence>
<keyword evidence="3" id="KW-1185">Reference proteome</keyword>
<dbReference type="Proteomes" id="UP000015105">
    <property type="component" value="Chromosome 4D"/>
</dbReference>
<evidence type="ECO:0000313" key="2">
    <source>
        <dbReference type="EnsemblPlants" id="AET4Gv20437700.3"/>
    </source>
</evidence>
<dbReference type="AlphaFoldDB" id="A0A453I3P4"/>
<reference evidence="2" key="5">
    <citation type="journal article" date="2021" name="G3 (Bethesda)">
        <title>Aegilops tauschii genome assembly Aet v5.0 features greater sequence contiguity and improved annotation.</title>
        <authorList>
            <person name="Wang L."/>
            <person name="Zhu T."/>
            <person name="Rodriguez J.C."/>
            <person name="Deal K.R."/>
            <person name="Dubcovsky J."/>
            <person name="McGuire P.E."/>
            <person name="Lux T."/>
            <person name="Spannagl M."/>
            <person name="Mayer K.F.X."/>
            <person name="Baldrich P."/>
            <person name="Meyers B.C."/>
            <person name="Huo N."/>
            <person name="Gu Y.Q."/>
            <person name="Zhou H."/>
            <person name="Devos K.M."/>
            <person name="Bennetzen J.L."/>
            <person name="Unver T."/>
            <person name="Budak H."/>
            <person name="Gulick P.J."/>
            <person name="Galiba G."/>
            <person name="Kalapos B."/>
            <person name="Nelson D.R."/>
            <person name="Li P."/>
            <person name="You F.M."/>
            <person name="Luo M.C."/>
            <person name="Dvorak J."/>
        </authorList>
    </citation>
    <scope>NUCLEOTIDE SEQUENCE [LARGE SCALE GENOMIC DNA]</scope>
    <source>
        <strain evidence="2">cv. AL8/78</strain>
    </source>
</reference>
<reference evidence="3" key="1">
    <citation type="journal article" date="2014" name="Science">
        <title>Ancient hybridizations among the ancestral genomes of bread wheat.</title>
        <authorList>
            <consortium name="International Wheat Genome Sequencing Consortium,"/>
            <person name="Marcussen T."/>
            <person name="Sandve S.R."/>
            <person name="Heier L."/>
            <person name="Spannagl M."/>
            <person name="Pfeifer M."/>
            <person name="Jakobsen K.S."/>
            <person name="Wulff B.B."/>
            <person name="Steuernagel B."/>
            <person name="Mayer K.F."/>
            <person name="Olsen O.A."/>
        </authorList>
    </citation>
    <scope>NUCLEOTIDE SEQUENCE [LARGE SCALE GENOMIC DNA]</scope>
    <source>
        <strain evidence="3">cv. AL8/78</strain>
    </source>
</reference>
<protein>
    <submittedName>
        <fullName evidence="2">Uncharacterized protein</fullName>
    </submittedName>
</protein>
<sequence length="62" mass="7056">SHSHSRSNHGEAVFVRVDATRLPLQHLARGQPHARRSPPRRRPHSTQSSRHDRNIGLSYASE</sequence>
<dbReference type="Gramene" id="AET4Gv20437700.3">
    <property type="protein sequence ID" value="AET4Gv20437700.3"/>
    <property type="gene ID" value="AET4Gv20437700"/>
</dbReference>
<feature type="region of interest" description="Disordered" evidence="1">
    <location>
        <begin position="1"/>
        <end position="62"/>
    </location>
</feature>
<feature type="compositionally biased region" description="Basic residues" evidence="1">
    <location>
        <begin position="32"/>
        <end position="44"/>
    </location>
</feature>
<proteinExistence type="predicted"/>
<organism evidence="2 3">
    <name type="scientific">Aegilops tauschii subsp. strangulata</name>
    <name type="common">Goatgrass</name>
    <dbReference type="NCBI Taxonomy" id="200361"/>
    <lineage>
        <taxon>Eukaryota</taxon>
        <taxon>Viridiplantae</taxon>
        <taxon>Streptophyta</taxon>
        <taxon>Embryophyta</taxon>
        <taxon>Tracheophyta</taxon>
        <taxon>Spermatophyta</taxon>
        <taxon>Magnoliopsida</taxon>
        <taxon>Liliopsida</taxon>
        <taxon>Poales</taxon>
        <taxon>Poaceae</taxon>
        <taxon>BOP clade</taxon>
        <taxon>Pooideae</taxon>
        <taxon>Triticodae</taxon>
        <taxon>Triticeae</taxon>
        <taxon>Triticinae</taxon>
        <taxon>Aegilops</taxon>
    </lineage>
</organism>